<dbReference type="Proteomes" id="UP000075886">
    <property type="component" value="Unassembled WGS sequence"/>
</dbReference>
<dbReference type="FunFam" id="3.30.200.20:FF:000042">
    <property type="entry name" value="Aurora kinase A"/>
    <property type="match status" value="1"/>
</dbReference>
<keyword evidence="12" id="KW-1185">Reference proteome</keyword>
<evidence type="ECO:0000256" key="2">
    <source>
        <dbReference type="ARBA" id="ARBA00022527"/>
    </source>
</evidence>
<keyword evidence="2 8" id="KW-0723">Serine/threonine-protein kinase</keyword>
<dbReference type="EMBL" id="AXCN02000628">
    <property type="status" value="NOT_ANNOTATED_CDS"/>
    <property type="molecule type" value="Genomic_DNA"/>
</dbReference>
<comment type="similarity">
    <text evidence="8">Belongs to the protein kinase superfamily.</text>
</comment>
<evidence type="ECO:0000313" key="12">
    <source>
        <dbReference type="Proteomes" id="UP000075886"/>
    </source>
</evidence>
<dbReference type="PROSITE" id="PS50011">
    <property type="entry name" value="PROTEIN_KINASE_DOM"/>
    <property type="match status" value="1"/>
</dbReference>
<feature type="domain" description="Protein kinase" evidence="10">
    <location>
        <begin position="43"/>
        <end position="307"/>
    </location>
</feature>
<evidence type="ECO:0000256" key="3">
    <source>
        <dbReference type="ARBA" id="ARBA00022679"/>
    </source>
</evidence>
<dbReference type="GO" id="GO:0004674">
    <property type="term" value="F:protein serine/threonine kinase activity"/>
    <property type="evidence" value="ECO:0007669"/>
    <property type="project" value="UniProtKB-KW"/>
</dbReference>
<dbReference type="InterPro" id="IPR008271">
    <property type="entry name" value="Ser/Thr_kinase_AS"/>
</dbReference>
<dbReference type="GO" id="GO:0005524">
    <property type="term" value="F:ATP binding"/>
    <property type="evidence" value="ECO:0007669"/>
    <property type="project" value="UniProtKB-UniRule"/>
</dbReference>
<keyword evidence="3" id="KW-0808">Transferase</keyword>
<dbReference type="InterPro" id="IPR011009">
    <property type="entry name" value="Kinase-like_dom_sf"/>
</dbReference>
<keyword evidence="4 7" id="KW-0547">Nucleotide-binding</keyword>
<proteinExistence type="inferred from homology"/>
<evidence type="ECO:0000256" key="7">
    <source>
        <dbReference type="PROSITE-ProRule" id="PRU10141"/>
    </source>
</evidence>
<dbReference type="SMART" id="SM00220">
    <property type="entry name" value="S_TKc"/>
    <property type="match status" value="1"/>
</dbReference>
<evidence type="ECO:0000256" key="5">
    <source>
        <dbReference type="ARBA" id="ARBA00022777"/>
    </source>
</evidence>
<keyword evidence="5" id="KW-0418">Kinase</keyword>
<protein>
    <recommendedName>
        <fullName evidence="10">Protein kinase domain-containing protein</fullName>
    </recommendedName>
</protein>
<dbReference type="AlphaFoldDB" id="A0A182QVG3"/>
<feature type="compositionally biased region" description="Basic and acidic residues" evidence="9">
    <location>
        <begin position="324"/>
        <end position="341"/>
    </location>
</feature>
<organism evidence="11 12">
    <name type="scientific">Anopheles farauti</name>
    <dbReference type="NCBI Taxonomy" id="69004"/>
    <lineage>
        <taxon>Eukaryota</taxon>
        <taxon>Metazoa</taxon>
        <taxon>Ecdysozoa</taxon>
        <taxon>Arthropoda</taxon>
        <taxon>Hexapoda</taxon>
        <taxon>Insecta</taxon>
        <taxon>Pterygota</taxon>
        <taxon>Neoptera</taxon>
        <taxon>Endopterygota</taxon>
        <taxon>Diptera</taxon>
        <taxon>Nematocera</taxon>
        <taxon>Culicoidea</taxon>
        <taxon>Culicidae</taxon>
        <taxon>Anophelinae</taxon>
        <taxon>Anopheles</taxon>
    </lineage>
</organism>
<evidence type="ECO:0000256" key="4">
    <source>
        <dbReference type="ARBA" id="ARBA00022741"/>
    </source>
</evidence>
<evidence type="ECO:0000259" key="10">
    <source>
        <dbReference type="PROSITE" id="PS50011"/>
    </source>
</evidence>
<dbReference type="SUPFAM" id="SSF56112">
    <property type="entry name" value="Protein kinase-like (PK-like)"/>
    <property type="match status" value="1"/>
</dbReference>
<reference evidence="12" key="1">
    <citation type="submission" date="2014-01" db="EMBL/GenBank/DDBJ databases">
        <title>The Genome Sequence of Anopheles farauti FAR1 (V2).</title>
        <authorList>
            <consortium name="The Broad Institute Genomics Platform"/>
            <person name="Neafsey D.E."/>
            <person name="Besansky N."/>
            <person name="Howell P."/>
            <person name="Walton C."/>
            <person name="Young S.K."/>
            <person name="Zeng Q."/>
            <person name="Gargeya S."/>
            <person name="Fitzgerald M."/>
            <person name="Haas B."/>
            <person name="Abouelleil A."/>
            <person name="Allen A.W."/>
            <person name="Alvarado L."/>
            <person name="Arachchi H.M."/>
            <person name="Berlin A.M."/>
            <person name="Chapman S.B."/>
            <person name="Gainer-Dewar J."/>
            <person name="Goldberg J."/>
            <person name="Griggs A."/>
            <person name="Gujja S."/>
            <person name="Hansen M."/>
            <person name="Howarth C."/>
            <person name="Imamovic A."/>
            <person name="Ireland A."/>
            <person name="Larimer J."/>
            <person name="McCowan C."/>
            <person name="Murphy C."/>
            <person name="Pearson M."/>
            <person name="Poon T.W."/>
            <person name="Priest M."/>
            <person name="Roberts A."/>
            <person name="Saif S."/>
            <person name="Shea T."/>
            <person name="Sisk P."/>
            <person name="Sykes S."/>
            <person name="Wortman J."/>
            <person name="Nusbaum C."/>
            <person name="Birren B."/>
        </authorList>
    </citation>
    <scope>NUCLEOTIDE SEQUENCE [LARGE SCALE GENOMIC DNA]</scope>
    <source>
        <strain evidence="12">FAR1</strain>
    </source>
</reference>
<comment type="subunit">
    <text evidence="1">Homodimer.</text>
</comment>
<dbReference type="STRING" id="69004.A0A182QVG3"/>
<dbReference type="EnsemblMetazoa" id="AFAF017685-RA">
    <property type="protein sequence ID" value="AFAF017685-PA"/>
    <property type="gene ID" value="AFAF017685"/>
</dbReference>
<dbReference type="PANTHER" id="PTHR24346:SF30">
    <property type="entry name" value="MATERNAL EMBRYONIC LEUCINE ZIPPER KINASE"/>
    <property type="match status" value="1"/>
</dbReference>
<dbReference type="Pfam" id="PF00069">
    <property type="entry name" value="Pkinase"/>
    <property type="match status" value="1"/>
</dbReference>
<name>A0A182QVG3_9DIPT</name>
<dbReference type="GO" id="GO:0005737">
    <property type="term" value="C:cytoplasm"/>
    <property type="evidence" value="ECO:0007669"/>
    <property type="project" value="TreeGrafter"/>
</dbReference>
<sequence length="341" mass="38551">MLPEEGADAVTTQTAVQKELDDALHERRRSSDSVSTTLATNGFVVGETIGKGAFSIVKKAYWSKANVHVAIKIMSKNSTSESFLKKYVPRELDIIRHVRHDNVIRYFELIETTMKYYIVMEYAEQGSFLELLRKKGRVGETRARKYYGELLSAVEYLHSNGIAHRDIKCENVTLDAQDRVRLIDFGFARRLWEAGKTPSNTQMKPSFSRTFCGSHAYASPELLHLEAYDPFPADIWACGVVLYALLFAKLPFENAKKVPTVLMSIAKGVQFPSGVAVSEDVKCLLKHIFKPVEDRITLAQMRRSLWFYAELENVPHPATAPSLTRDDESPASKKIKLDNKN</sequence>
<evidence type="ECO:0000313" key="11">
    <source>
        <dbReference type="EnsemblMetazoa" id="AFAF017685-PA"/>
    </source>
</evidence>
<evidence type="ECO:0000256" key="6">
    <source>
        <dbReference type="ARBA" id="ARBA00022840"/>
    </source>
</evidence>
<evidence type="ECO:0000256" key="8">
    <source>
        <dbReference type="RuleBase" id="RU000304"/>
    </source>
</evidence>
<dbReference type="GO" id="GO:0035556">
    <property type="term" value="P:intracellular signal transduction"/>
    <property type="evidence" value="ECO:0007669"/>
    <property type="project" value="TreeGrafter"/>
</dbReference>
<dbReference type="Gene3D" id="1.10.510.10">
    <property type="entry name" value="Transferase(Phosphotransferase) domain 1"/>
    <property type="match status" value="1"/>
</dbReference>
<accession>A0A182QVG3</accession>
<dbReference type="PROSITE" id="PS00108">
    <property type="entry name" value="PROTEIN_KINASE_ST"/>
    <property type="match status" value="1"/>
</dbReference>
<dbReference type="InterPro" id="IPR017441">
    <property type="entry name" value="Protein_kinase_ATP_BS"/>
</dbReference>
<keyword evidence="6 7" id="KW-0067">ATP-binding</keyword>
<dbReference type="VEuPathDB" id="VectorBase:AFAF017685"/>
<dbReference type="InterPro" id="IPR000719">
    <property type="entry name" value="Prot_kinase_dom"/>
</dbReference>
<dbReference type="FunFam" id="1.10.510.10:FF:000658">
    <property type="entry name" value="Protein CBG12184"/>
    <property type="match status" value="1"/>
</dbReference>
<feature type="region of interest" description="Disordered" evidence="9">
    <location>
        <begin position="318"/>
        <end position="341"/>
    </location>
</feature>
<reference evidence="11" key="2">
    <citation type="submission" date="2020-05" db="UniProtKB">
        <authorList>
            <consortium name="EnsemblMetazoa"/>
        </authorList>
    </citation>
    <scope>IDENTIFICATION</scope>
    <source>
        <strain evidence="11">FAR1</strain>
    </source>
</reference>
<dbReference type="PROSITE" id="PS00107">
    <property type="entry name" value="PROTEIN_KINASE_ATP"/>
    <property type="match status" value="1"/>
</dbReference>
<evidence type="ECO:0000256" key="9">
    <source>
        <dbReference type="SAM" id="MobiDB-lite"/>
    </source>
</evidence>
<dbReference type="PANTHER" id="PTHR24346">
    <property type="entry name" value="MAP/MICROTUBULE AFFINITY-REGULATING KINASE"/>
    <property type="match status" value="1"/>
</dbReference>
<feature type="binding site" evidence="7">
    <location>
        <position position="72"/>
    </location>
    <ligand>
        <name>ATP</name>
        <dbReference type="ChEBI" id="CHEBI:30616"/>
    </ligand>
</feature>
<evidence type="ECO:0000256" key="1">
    <source>
        <dbReference type="ARBA" id="ARBA00011738"/>
    </source>
</evidence>